<sequence>MRVVLLGSGNVATHLAQAFIAADMQVVQVWSYTLENANALAEKVGAAALADLDLIDRDADLYVISVKDDAIASVAGQLKGLDGLVVHTSGATDLAILQDIVHSGVLYPLQTFSKTQALDFSKVPLCLESADDGDYLKLDNIAKQLSTAVFKISSAERKVLHVAAVFVCNFPNYLYQVGQELVAEHDLSFDLLRPLILETALKVQHANPAAVQTGPAVRGDEKTMQRHMGLLTNHPVWQDIYESVSKNIKNTHI</sequence>
<proteinExistence type="predicted"/>
<dbReference type="Pfam" id="PF10728">
    <property type="entry name" value="DUF2520"/>
    <property type="match status" value="1"/>
</dbReference>
<evidence type="ECO:0000313" key="4">
    <source>
        <dbReference type="Proteomes" id="UP000295499"/>
    </source>
</evidence>
<dbReference type="Proteomes" id="UP000295499">
    <property type="component" value="Unassembled WGS sequence"/>
</dbReference>
<comment type="caution">
    <text evidence="3">The sequence shown here is derived from an EMBL/GenBank/DDBJ whole genome shotgun (WGS) entry which is preliminary data.</text>
</comment>
<keyword evidence="4" id="KW-1185">Reference proteome</keyword>
<name>A0A4R6ILM5_9SPHI</name>
<dbReference type="Gene3D" id="3.40.50.720">
    <property type="entry name" value="NAD(P)-binding Rossmann-like Domain"/>
    <property type="match status" value="1"/>
</dbReference>
<dbReference type="AlphaFoldDB" id="A0A4R6ILM5"/>
<dbReference type="EMBL" id="SNWM01000002">
    <property type="protein sequence ID" value="TDO23012.1"/>
    <property type="molecule type" value="Genomic_DNA"/>
</dbReference>
<evidence type="ECO:0000313" key="3">
    <source>
        <dbReference type="EMBL" id="TDO23012.1"/>
    </source>
</evidence>
<protein>
    <submittedName>
        <fullName evidence="3">Putative short-subunit dehydrogenase-like oxidoreductase (DUF2520 family)</fullName>
    </submittedName>
</protein>
<dbReference type="InterPro" id="IPR008927">
    <property type="entry name" value="6-PGluconate_DH-like_C_sf"/>
</dbReference>
<dbReference type="RefSeq" id="WP_133554844.1">
    <property type="nucleotide sequence ID" value="NZ_SNWM01000002.1"/>
</dbReference>
<organism evidence="3 4">
    <name type="scientific">Pedobacter duraquae</name>
    <dbReference type="NCBI Taxonomy" id="425511"/>
    <lineage>
        <taxon>Bacteria</taxon>
        <taxon>Pseudomonadati</taxon>
        <taxon>Bacteroidota</taxon>
        <taxon>Sphingobacteriia</taxon>
        <taxon>Sphingobacteriales</taxon>
        <taxon>Sphingobacteriaceae</taxon>
        <taxon>Pedobacter</taxon>
    </lineage>
</organism>
<dbReference type="PANTHER" id="PTHR40459">
    <property type="entry name" value="CONSERVED HYPOTHETICAL ALANINE AND LEUCINE RICH PROTEIN"/>
    <property type="match status" value="1"/>
</dbReference>
<dbReference type="InterPro" id="IPR018931">
    <property type="entry name" value="DUF2520"/>
</dbReference>
<dbReference type="OrthoDB" id="9810755at2"/>
<dbReference type="Gene3D" id="1.10.1040.20">
    <property type="entry name" value="ProC-like, C-terminal domain"/>
    <property type="match status" value="1"/>
</dbReference>
<gene>
    <name evidence="3" type="ORF">CLV32_1998</name>
</gene>
<dbReference type="Pfam" id="PF03807">
    <property type="entry name" value="F420_oxidored"/>
    <property type="match status" value="1"/>
</dbReference>
<dbReference type="InterPro" id="IPR037108">
    <property type="entry name" value="TM1727-like_C_sf"/>
</dbReference>
<dbReference type="InterPro" id="IPR036291">
    <property type="entry name" value="NAD(P)-bd_dom_sf"/>
</dbReference>
<accession>A0A4R6ILM5</accession>
<reference evidence="3 4" key="1">
    <citation type="submission" date="2019-03" db="EMBL/GenBank/DDBJ databases">
        <title>Genomic Encyclopedia of Archaeal and Bacterial Type Strains, Phase II (KMG-II): from individual species to whole genera.</title>
        <authorList>
            <person name="Goeker M."/>
        </authorList>
    </citation>
    <scope>NUCLEOTIDE SEQUENCE [LARGE SCALE GENOMIC DNA]</scope>
    <source>
        <strain evidence="3 4">DSM 19034</strain>
    </source>
</reference>
<dbReference type="SUPFAM" id="SSF48179">
    <property type="entry name" value="6-phosphogluconate dehydrogenase C-terminal domain-like"/>
    <property type="match status" value="1"/>
</dbReference>
<evidence type="ECO:0000259" key="1">
    <source>
        <dbReference type="Pfam" id="PF03807"/>
    </source>
</evidence>
<dbReference type="SUPFAM" id="SSF51735">
    <property type="entry name" value="NAD(P)-binding Rossmann-fold domains"/>
    <property type="match status" value="1"/>
</dbReference>
<evidence type="ECO:0000259" key="2">
    <source>
        <dbReference type="Pfam" id="PF10728"/>
    </source>
</evidence>
<feature type="domain" description="Pyrroline-5-carboxylate reductase catalytic N-terminal" evidence="1">
    <location>
        <begin position="3"/>
        <end position="82"/>
    </location>
</feature>
<dbReference type="PANTHER" id="PTHR40459:SF1">
    <property type="entry name" value="CONSERVED HYPOTHETICAL ALANINE AND LEUCINE RICH PROTEIN"/>
    <property type="match status" value="1"/>
</dbReference>
<feature type="domain" description="DUF2520" evidence="2">
    <location>
        <begin position="124"/>
        <end position="247"/>
    </location>
</feature>
<dbReference type="InterPro" id="IPR028939">
    <property type="entry name" value="P5C_Rdtase_cat_N"/>
</dbReference>